<proteinExistence type="predicted"/>
<gene>
    <name evidence="2" type="ORF">BDP27DRAFT_1407165</name>
</gene>
<dbReference type="OrthoDB" id="2744793at2759"/>
<organism evidence="2 3">
    <name type="scientific">Rhodocollybia butyracea</name>
    <dbReference type="NCBI Taxonomy" id="206335"/>
    <lineage>
        <taxon>Eukaryota</taxon>
        <taxon>Fungi</taxon>
        <taxon>Dikarya</taxon>
        <taxon>Basidiomycota</taxon>
        <taxon>Agaricomycotina</taxon>
        <taxon>Agaricomycetes</taxon>
        <taxon>Agaricomycetidae</taxon>
        <taxon>Agaricales</taxon>
        <taxon>Marasmiineae</taxon>
        <taxon>Omphalotaceae</taxon>
        <taxon>Rhodocollybia</taxon>
    </lineage>
</organism>
<comment type="caution">
    <text evidence="2">The sequence shown here is derived from an EMBL/GenBank/DDBJ whole genome shotgun (WGS) entry which is preliminary data.</text>
</comment>
<sequence length="158" mass="17694">MLLEESSITFIASEIRVALIGSIVMCIEFGVYMAISTITLYILCQKGFQKWPVLVLFIVQIILIFVAVWQVVGANGELLDPLFYVMINLTVEPNQELGGLDIPDKIWGKIWGWPGSINLLIGDSVVLWRAWALWKHNTAVQWTLLILGICNGDCTSQV</sequence>
<dbReference type="AlphaFoldDB" id="A0A9P5TYZ6"/>
<keyword evidence="1" id="KW-0472">Membrane</keyword>
<evidence type="ECO:0000313" key="3">
    <source>
        <dbReference type="Proteomes" id="UP000772434"/>
    </source>
</evidence>
<keyword evidence="3" id="KW-1185">Reference proteome</keyword>
<dbReference type="Proteomes" id="UP000772434">
    <property type="component" value="Unassembled WGS sequence"/>
</dbReference>
<reference evidence="2" key="1">
    <citation type="submission" date="2020-11" db="EMBL/GenBank/DDBJ databases">
        <authorList>
            <consortium name="DOE Joint Genome Institute"/>
            <person name="Ahrendt S."/>
            <person name="Riley R."/>
            <person name="Andreopoulos W."/>
            <person name="Labutti K."/>
            <person name="Pangilinan J."/>
            <person name="Ruiz-Duenas F.J."/>
            <person name="Barrasa J.M."/>
            <person name="Sanchez-Garcia M."/>
            <person name="Camarero S."/>
            <person name="Miyauchi S."/>
            <person name="Serrano A."/>
            <person name="Linde D."/>
            <person name="Babiker R."/>
            <person name="Drula E."/>
            <person name="Ayuso-Fernandez I."/>
            <person name="Pacheco R."/>
            <person name="Padilla G."/>
            <person name="Ferreira P."/>
            <person name="Barriuso J."/>
            <person name="Kellner H."/>
            <person name="Castanera R."/>
            <person name="Alfaro M."/>
            <person name="Ramirez L."/>
            <person name="Pisabarro A.G."/>
            <person name="Kuo A."/>
            <person name="Tritt A."/>
            <person name="Lipzen A."/>
            <person name="He G."/>
            <person name="Yan M."/>
            <person name="Ng V."/>
            <person name="Cullen D."/>
            <person name="Martin F."/>
            <person name="Rosso M.-N."/>
            <person name="Henrissat B."/>
            <person name="Hibbett D."/>
            <person name="Martinez A.T."/>
            <person name="Grigoriev I.V."/>
        </authorList>
    </citation>
    <scope>NUCLEOTIDE SEQUENCE</scope>
    <source>
        <strain evidence="2">AH 40177</strain>
    </source>
</reference>
<name>A0A9P5TYZ6_9AGAR</name>
<feature type="transmembrane region" description="Helical" evidence="1">
    <location>
        <begin position="51"/>
        <end position="72"/>
    </location>
</feature>
<protein>
    <submittedName>
        <fullName evidence="2">Uncharacterized protein</fullName>
    </submittedName>
</protein>
<keyword evidence="1" id="KW-0812">Transmembrane</keyword>
<feature type="transmembrane region" description="Helical" evidence="1">
    <location>
        <begin position="20"/>
        <end position="44"/>
    </location>
</feature>
<keyword evidence="1" id="KW-1133">Transmembrane helix</keyword>
<evidence type="ECO:0000256" key="1">
    <source>
        <dbReference type="SAM" id="Phobius"/>
    </source>
</evidence>
<evidence type="ECO:0000313" key="2">
    <source>
        <dbReference type="EMBL" id="KAF9060316.1"/>
    </source>
</evidence>
<accession>A0A9P5TYZ6</accession>
<feature type="transmembrane region" description="Helical" evidence="1">
    <location>
        <begin position="110"/>
        <end position="128"/>
    </location>
</feature>
<dbReference type="EMBL" id="JADNRY010000249">
    <property type="protein sequence ID" value="KAF9060316.1"/>
    <property type="molecule type" value="Genomic_DNA"/>
</dbReference>